<dbReference type="SMART" id="SM00100">
    <property type="entry name" value="cNMP"/>
    <property type="match status" value="1"/>
</dbReference>
<dbReference type="RefSeq" id="XP_022141010.1">
    <property type="nucleotide sequence ID" value="XM_022285318.1"/>
</dbReference>
<evidence type="ECO:0000256" key="3">
    <source>
        <dbReference type="ARBA" id="ARBA00022448"/>
    </source>
</evidence>
<evidence type="ECO:0000256" key="5">
    <source>
        <dbReference type="ARBA" id="ARBA00022989"/>
    </source>
</evidence>
<evidence type="ECO:0000256" key="4">
    <source>
        <dbReference type="ARBA" id="ARBA00022692"/>
    </source>
</evidence>
<dbReference type="Gene3D" id="1.10.287.70">
    <property type="match status" value="1"/>
</dbReference>
<protein>
    <submittedName>
        <fullName evidence="14">Cyclic nucleotide-gated ion channel 1-like</fullName>
    </submittedName>
</protein>
<feature type="transmembrane region" description="Helical" evidence="11">
    <location>
        <begin position="246"/>
        <end position="265"/>
    </location>
</feature>
<dbReference type="GO" id="GO:0005216">
    <property type="term" value="F:monoatomic ion channel activity"/>
    <property type="evidence" value="ECO:0007669"/>
    <property type="project" value="InterPro"/>
</dbReference>
<dbReference type="PANTHER" id="PTHR45651">
    <property type="entry name" value="CYCLIC NUCLEOTIDE-GATED ION CHANNEL 15-RELATED-RELATED"/>
    <property type="match status" value="1"/>
</dbReference>
<feature type="region of interest" description="Disordered" evidence="10">
    <location>
        <begin position="1"/>
        <end position="32"/>
    </location>
</feature>
<keyword evidence="4 11" id="KW-0812">Transmembrane</keyword>
<dbReference type="PROSITE" id="PS50042">
    <property type="entry name" value="CNMP_BINDING_3"/>
    <property type="match status" value="1"/>
</dbReference>
<evidence type="ECO:0000256" key="8">
    <source>
        <dbReference type="ARBA" id="ARBA00023286"/>
    </source>
</evidence>
<feature type="transmembrane region" description="Helical" evidence="11">
    <location>
        <begin position="169"/>
        <end position="195"/>
    </location>
</feature>
<feature type="transmembrane region" description="Helical" evidence="11">
    <location>
        <begin position="125"/>
        <end position="149"/>
    </location>
</feature>
<evidence type="ECO:0000256" key="7">
    <source>
        <dbReference type="ARBA" id="ARBA00023136"/>
    </source>
</evidence>
<evidence type="ECO:0000256" key="11">
    <source>
        <dbReference type="SAM" id="Phobius"/>
    </source>
</evidence>
<evidence type="ECO:0000313" key="14">
    <source>
        <dbReference type="RefSeq" id="XP_022141010.1"/>
    </source>
</evidence>
<evidence type="ECO:0000313" key="13">
    <source>
        <dbReference type="Proteomes" id="UP000504603"/>
    </source>
</evidence>
<feature type="domain" description="Cyclic nucleotide-binding" evidence="12">
    <location>
        <begin position="461"/>
        <end position="549"/>
    </location>
</feature>
<keyword evidence="6" id="KW-0406">Ion transport</keyword>
<feature type="transmembrane region" description="Helical" evidence="11">
    <location>
        <begin position="357"/>
        <end position="378"/>
    </location>
</feature>
<dbReference type="SUPFAM" id="SSF51206">
    <property type="entry name" value="cAMP-binding domain-like"/>
    <property type="match status" value="1"/>
</dbReference>
<keyword evidence="5 11" id="KW-1133">Transmembrane helix</keyword>
<dbReference type="GeneID" id="111011521"/>
<dbReference type="Pfam" id="PF00520">
    <property type="entry name" value="Ion_trans"/>
    <property type="match status" value="1"/>
</dbReference>
<dbReference type="CDD" id="cd00038">
    <property type="entry name" value="CAP_ED"/>
    <property type="match status" value="1"/>
</dbReference>
<feature type="transmembrane region" description="Helical" evidence="11">
    <location>
        <begin position="85"/>
        <end position="105"/>
    </location>
</feature>
<evidence type="ECO:0000259" key="12">
    <source>
        <dbReference type="PROSITE" id="PS50042"/>
    </source>
</evidence>
<gene>
    <name evidence="14" type="primary">LOC111011521</name>
</gene>
<keyword evidence="13" id="KW-1185">Reference proteome</keyword>
<accession>A0A6J1CGR8</accession>
<feature type="transmembrane region" description="Helical" evidence="11">
    <location>
        <begin position="207"/>
        <end position="226"/>
    </location>
</feature>
<dbReference type="GO" id="GO:0016020">
    <property type="term" value="C:membrane"/>
    <property type="evidence" value="ECO:0007669"/>
    <property type="project" value="UniProtKB-SubCell"/>
</dbReference>
<evidence type="ECO:0000256" key="2">
    <source>
        <dbReference type="ARBA" id="ARBA00010486"/>
    </source>
</evidence>
<dbReference type="Gene3D" id="2.60.120.10">
    <property type="entry name" value="Jelly Rolls"/>
    <property type="match status" value="1"/>
</dbReference>
<comment type="similarity">
    <text evidence="2">Belongs to the cyclic nucleotide-gated cation channel (TC 1.A.1.5) family.</text>
</comment>
<evidence type="ECO:0000256" key="6">
    <source>
        <dbReference type="ARBA" id="ARBA00023065"/>
    </source>
</evidence>
<name>A0A6J1CGR8_MOMCH</name>
<evidence type="ECO:0000256" key="9">
    <source>
        <dbReference type="ARBA" id="ARBA00023303"/>
    </source>
</evidence>
<dbReference type="Proteomes" id="UP000504603">
    <property type="component" value="Unplaced"/>
</dbReference>
<dbReference type="InterPro" id="IPR005821">
    <property type="entry name" value="Ion_trans_dom"/>
</dbReference>
<keyword evidence="9" id="KW-0407">Ion channel</keyword>
<sequence length="671" mass="77249">MEVQKSSDGFHLQHSEKQHSAAGETRSQDAPRTLESVSKSFATSFDRLTSFGNIYFEEEVRSKGLGYLKRIVNRHPILLHLWNEILAMLCVIATSLDPLFCYILFVDEGKRCVTFDKKLRTIAVILRSITDFLYIILIVCHFQFGYSSFYNANRGGVDDGNCTKAWRFLWSYFTVDVLAVLPLPQVVVLFVIPRFKGYEFICAIRSLKYILLAQYLPRIFRIYAFLKKVRWTANILPETAGAKAAFNLFLYMLASHVIGAFWYLFTIERKTTCWLERCQHCSLNCIYASGNASADSICSEEAKDGPNNFDFGIFKDALRIVRARNFVRKISYCYWWGLQKLSSLGQDLKTSDHLWEVYFAITITISGLVLFALLVGNLQTYLQSTIARLEEMRLKGQDIELWMTYHSLPPKLKKRIKKYERFKWRETKGVDVEQLLHNLPRDLRRDTKRHLCLSSLSNVSKLQNMDEQLLNAICDYLKPVLYIERSFIVQEGEPLDEMVFIIRGKVMIYSKRDGESGADSSESKWLTKGDFYGEGLLDWALQNPTSATVPISTKTIRAHSKVEVFVLMANDLKTVLSKFWWLFSKNSPSMKAMCAPWAALALQLAWRRYCKSKREKKIRSPELATEGKNPPEQNIAAPARVSVLASRYIVRALCALKKKVKKTRADQTSRV</sequence>
<dbReference type="InterPro" id="IPR014710">
    <property type="entry name" value="RmlC-like_jellyroll"/>
</dbReference>
<dbReference type="SUPFAM" id="SSF81324">
    <property type="entry name" value="Voltage-gated potassium channels"/>
    <property type="match status" value="1"/>
</dbReference>
<evidence type="ECO:0000256" key="10">
    <source>
        <dbReference type="SAM" id="MobiDB-lite"/>
    </source>
</evidence>
<dbReference type="InterPro" id="IPR018490">
    <property type="entry name" value="cNMP-bd_dom_sf"/>
</dbReference>
<comment type="subcellular location">
    <subcellularLocation>
        <location evidence="1">Membrane</location>
        <topology evidence="1">Multi-pass membrane protein</topology>
    </subcellularLocation>
</comment>
<reference evidence="14" key="1">
    <citation type="submission" date="2025-08" db="UniProtKB">
        <authorList>
            <consortium name="RefSeq"/>
        </authorList>
    </citation>
    <scope>IDENTIFICATION</scope>
    <source>
        <strain evidence="14">OHB3-1</strain>
    </source>
</reference>
<dbReference type="Gene3D" id="1.10.287.630">
    <property type="entry name" value="Helix hairpin bin"/>
    <property type="match status" value="1"/>
</dbReference>
<dbReference type="PANTHER" id="PTHR45651:SF36">
    <property type="entry name" value="CYCLIC NUCLEOTIDE-BINDING DOMAIN-CONTAINING PROTEIN"/>
    <property type="match status" value="1"/>
</dbReference>
<proteinExistence type="inferred from homology"/>
<keyword evidence="3" id="KW-0813">Transport</keyword>
<dbReference type="AlphaFoldDB" id="A0A6J1CGR8"/>
<organism evidence="13 14">
    <name type="scientific">Momordica charantia</name>
    <name type="common">Bitter gourd</name>
    <name type="synonym">Balsam pear</name>
    <dbReference type="NCBI Taxonomy" id="3673"/>
    <lineage>
        <taxon>Eukaryota</taxon>
        <taxon>Viridiplantae</taxon>
        <taxon>Streptophyta</taxon>
        <taxon>Embryophyta</taxon>
        <taxon>Tracheophyta</taxon>
        <taxon>Spermatophyta</taxon>
        <taxon>Magnoliopsida</taxon>
        <taxon>eudicotyledons</taxon>
        <taxon>Gunneridae</taxon>
        <taxon>Pentapetalae</taxon>
        <taxon>rosids</taxon>
        <taxon>fabids</taxon>
        <taxon>Cucurbitales</taxon>
        <taxon>Cucurbitaceae</taxon>
        <taxon>Momordiceae</taxon>
        <taxon>Momordica</taxon>
    </lineage>
</organism>
<keyword evidence="7 11" id="KW-0472">Membrane</keyword>
<dbReference type="OrthoDB" id="421226at2759"/>
<dbReference type="InterPro" id="IPR000595">
    <property type="entry name" value="cNMP-bd_dom"/>
</dbReference>
<evidence type="ECO:0000256" key="1">
    <source>
        <dbReference type="ARBA" id="ARBA00004141"/>
    </source>
</evidence>
<keyword evidence="8" id="KW-1071">Ligand-gated ion channel</keyword>
<dbReference type="KEGG" id="mcha:111011521"/>